<sequence length="97" mass="10728">MSDTTATPAGHEQTTDSARSNRPADGTDTSTAKEWFKAVLKIQHTSIAQAQEDCRQALEDRRADQQIFLAAHQASTDCIRQLEDLLLGMNIKNKVNT</sequence>
<evidence type="ECO:0000313" key="2">
    <source>
        <dbReference type="EMBL" id="KAA1107487.1"/>
    </source>
</evidence>
<comment type="caution">
    <text evidence="2">The sequence shown here is derived from an EMBL/GenBank/DDBJ whole genome shotgun (WGS) entry which is preliminary data.</text>
</comment>
<dbReference type="EMBL" id="VSWC01000029">
    <property type="protein sequence ID" value="KAA1107487.1"/>
    <property type="molecule type" value="Genomic_DNA"/>
</dbReference>
<dbReference type="Proteomes" id="UP000325313">
    <property type="component" value="Unassembled WGS sequence"/>
</dbReference>
<keyword evidence="4" id="KW-1185">Reference proteome</keyword>
<evidence type="ECO:0000313" key="3">
    <source>
        <dbReference type="EMBL" id="KAA1124711.1"/>
    </source>
</evidence>
<feature type="region of interest" description="Disordered" evidence="1">
    <location>
        <begin position="1"/>
        <end position="30"/>
    </location>
</feature>
<dbReference type="Proteomes" id="UP000324748">
    <property type="component" value="Unassembled WGS sequence"/>
</dbReference>
<protein>
    <submittedName>
        <fullName evidence="2">Uncharacterized protein</fullName>
    </submittedName>
</protein>
<dbReference type="OrthoDB" id="2514083at2759"/>
<gene>
    <name evidence="2" type="ORF">PGT21_015434</name>
    <name evidence="3" type="ORF">PGTUg99_032042</name>
</gene>
<accession>A0A5B0Q2Y0</accession>
<proteinExistence type="predicted"/>
<evidence type="ECO:0000256" key="1">
    <source>
        <dbReference type="SAM" id="MobiDB-lite"/>
    </source>
</evidence>
<name>A0A5B0Q2Y0_PUCGR</name>
<dbReference type="AlphaFoldDB" id="A0A5B0Q2Y0"/>
<evidence type="ECO:0000313" key="4">
    <source>
        <dbReference type="Proteomes" id="UP000324748"/>
    </source>
</evidence>
<dbReference type="EMBL" id="VDEP01000203">
    <property type="protein sequence ID" value="KAA1124711.1"/>
    <property type="molecule type" value="Genomic_DNA"/>
</dbReference>
<reference evidence="4 5" key="1">
    <citation type="submission" date="2019-05" db="EMBL/GenBank/DDBJ databases">
        <title>Emergence of the Ug99 lineage of the wheat stem rust pathogen through somatic hybridization.</title>
        <authorList>
            <person name="Li F."/>
            <person name="Upadhyaya N.M."/>
            <person name="Sperschneider J."/>
            <person name="Matny O."/>
            <person name="Nguyen-Phuc H."/>
            <person name="Mago R."/>
            <person name="Raley C."/>
            <person name="Miller M.E."/>
            <person name="Silverstein K.A.T."/>
            <person name="Henningsen E."/>
            <person name="Hirsch C.D."/>
            <person name="Visser B."/>
            <person name="Pretorius Z.A."/>
            <person name="Steffenson B.J."/>
            <person name="Schwessinger B."/>
            <person name="Dodds P.N."/>
            <person name="Figueroa M."/>
        </authorList>
    </citation>
    <scope>NUCLEOTIDE SEQUENCE [LARGE SCALE GENOMIC DNA]</scope>
    <source>
        <strain evidence="2">21-0</strain>
        <strain evidence="3 5">Ug99</strain>
    </source>
</reference>
<organism evidence="2 4">
    <name type="scientific">Puccinia graminis f. sp. tritici</name>
    <dbReference type="NCBI Taxonomy" id="56615"/>
    <lineage>
        <taxon>Eukaryota</taxon>
        <taxon>Fungi</taxon>
        <taxon>Dikarya</taxon>
        <taxon>Basidiomycota</taxon>
        <taxon>Pucciniomycotina</taxon>
        <taxon>Pucciniomycetes</taxon>
        <taxon>Pucciniales</taxon>
        <taxon>Pucciniaceae</taxon>
        <taxon>Puccinia</taxon>
    </lineage>
</organism>
<evidence type="ECO:0000313" key="5">
    <source>
        <dbReference type="Proteomes" id="UP000325313"/>
    </source>
</evidence>